<name>A0AAQ3R955_9PEZI</name>
<dbReference type="Proteomes" id="UP001303373">
    <property type="component" value="Chromosome 3"/>
</dbReference>
<dbReference type="InterPro" id="IPR029058">
    <property type="entry name" value="AB_hydrolase_fold"/>
</dbReference>
<proteinExistence type="predicted"/>
<organism evidence="2 3">
    <name type="scientific">Acrodontium crateriforme</name>
    <dbReference type="NCBI Taxonomy" id="150365"/>
    <lineage>
        <taxon>Eukaryota</taxon>
        <taxon>Fungi</taxon>
        <taxon>Dikarya</taxon>
        <taxon>Ascomycota</taxon>
        <taxon>Pezizomycotina</taxon>
        <taxon>Dothideomycetes</taxon>
        <taxon>Dothideomycetidae</taxon>
        <taxon>Mycosphaerellales</taxon>
        <taxon>Teratosphaeriaceae</taxon>
        <taxon>Acrodontium</taxon>
    </lineage>
</organism>
<evidence type="ECO:0000313" key="2">
    <source>
        <dbReference type="EMBL" id="WPG99759.1"/>
    </source>
</evidence>
<keyword evidence="3" id="KW-1185">Reference proteome</keyword>
<dbReference type="EMBL" id="CP138582">
    <property type="protein sequence ID" value="WPG99759.1"/>
    <property type="molecule type" value="Genomic_DNA"/>
</dbReference>
<gene>
    <name evidence="2" type="ORF">R9X50_00257800</name>
</gene>
<evidence type="ECO:0000313" key="3">
    <source>
        <dbReference type="Proteomes" id="UP001303373"/>
    </source>
</evidence>
<dbReference type="SUPFAM" id="SSF53474">
    <property type="entry name" value="alpha/beta-Hydrolases"/>
    <property type="match status" value="1"/>
</dbReference>
<dbReference type="AlphaFoldDB" id="A0AAQ3R955"/>
<dbReference type="InterPro" id="IPR022742">
    <property type="entry name" value="Hydrolase_4"/>
</dbReference>
<protein>
    <recommendedName>
        <fullName evidence="1">Serine aminopeptidase S33 domain-containing protein</fullName>
    </recommendedName>
</protein>
<accession>A0AAQ3R955</accession>
<sequence length="431" mass="49189">MSSVNFDVQEHKVPTAHIREYARATQDQNDVLHLAVKQYSPRERFVAQNEITVIGAHANGFPKVELYEPLWDELYNSLKAKGIQISNIFIADVAHQGASSHLNEELLGNDPSWMDHPRDLFLMVNHFRHLMKRPIVGFGHSMGGNNLVNLSLMHPRLFTTLILMDPVIQRWPNPKANFAPAKASARRRDRWPSRKVAAESFKKSKFYQTWDPRVLENWIQYGLRDLPTAIHPETQSSSDVEVTLSTTKHQEVMSFLRGNFPTAEHPFPSFDPDRLAQPDIDMNTFPRNAPFVRSEPHSTFQKLPFLRPSVFYIFGEHSDMSDTHLQADKLSMTGVGVGGSGGKIKGRVDAVTMKGVGHLIPMENVNGTADAAAGWIAPEIDLWRRHEDIERRKWAEVPKEKRSLMPEEYVKTMNADWSKILADEQTRWSKL</sequence>
<reference evidence="2 3" key="1">
    <citation type="submission" date="2023-11" db="EMBL/GenBank/DDBJ databases">
        <title>An acidophilic fungus is an integral part of prey digestion in a carnivorous sundew plant.</title>
        <authorList>
            <person name="Tsai I.J."/>
        </authorList>
    </citation>
    <scope>NUCLEOTIDE SEQUENCE [LARGE SCALE GENOMIC DNA]</scope>
    <source>
        <strain evidence="2">169a</strain>
    </source>
</reference>
<dbReference type="Pfam" id="PF12146">
    <property type="entry name" value="Hydrolase_4"/>
    <property type="match status" value="1"/>
</dbReference>
<evidence type="ECO:0000259" key="1">
    <source>
        <dbReference type="Pfam" id="PF12146"/>
    </source>
</evidence>
<dbReference type="Gene3D" id="3.40.50.1820">
    <property type="entry name" value="alpha/beta hydrolase"/>
    <property type="match status" value="1"/>
</dbReference>
<feature type="domain" description="Serine aminopeptidase S33" evidence="1">
    <location>
        <begin position="74"/>
        <end position="196"/>
    </location>
</feature>